<dbReference type="GO" id="GO:0005524">
    <property type="term" value="F:ATP binding"/>
    <property type="evidence" value="ECO:0007669"/>
    <property type="project" value="UniProtKB-KW"/>
</dbReference>
<keyword evidence="2" id="KW-0808">Transferase</keyword>
<evidence type="ECO:0000259" key="6">
    <source>
        <dbReference type="Pfam" id="PF00294"/>
    </source>
</evidence>
<keyword evidence="3" id="KW-0547">Nucleotide-binding</keyword>
<comment type="caution">
    <text evidence="7">The sequence shown here is derived from an EMBL/GenBank/DDBJ whole genome shotgun (WGS) entry which is preliminary data.</text>
</comment>
<evidence type="ECO:0000256" key="5">
    <source>
        <dbReference type="ARBA" id="ARBA00022840"/>
    </source>
</evidence>
<dbReference type="PANTHER" id="PTHR43085">
    <property type="entry name" value="HEXOKINASE FAMILY MEMBER"/>
    <property type="match status" value="1"/>
</dbReference>
<keyword evidence="5" id="KW-0067">ATP-binding</keyword>
<protein>
    <submittedName>
        <fullName evidence="7">Carbohydrate kinase</fullName>
    </submittedName>
</protein>
<dbReference type="InterPro" id="IPR011611">
    <property type="entry name" value="PfkB_dom"/>
</dbReference>
<dbReference type="AlphaFoldDB" id="A0A502DSY5"/>
<proteinExistence type="inferred from homology"/>
<keyword evidence="4 7" id="KW-0418">Kinase</keyword>
<name>A0A502DSY5_9MYCO</name>
<accession>A0A502DSY5</accession>
<dbReference type="EMBL" id="RCZG01000022">
    <property type="protein sequence ID" value="TPG27392.1"/>
    <property type="molecule type" value="Genomic_DNA"/>
</dbReference>
<evidence type="ECO:0000256" key="1">
    <source>
        <dbReference type="ARBA" id="ARBA00010688"/>
    </source>
</evidence>
<gene>
    <name evidence="7" type="ORF">EAH80_29205</name>
</gene>
<evidence type="ECO:0000256" key="4">
    <source>
        <dbReference type="ARBA" id="ARBA00022777"/>
    </source>
</evidence>
<dbReference type="PANTHER" id="PTHR43085:SF1">
    <property type="entry name" value="PSEUDOURIDINE KINASE-RELATED"/>
    <property type="match status" value="1"/>
</dbReference>
<organism evidence="7 8">
    <name type="scientific">Mycolicibacterium hodleri</name>
    <dbReference type="NCBI Taxonomy" id="49897"/>
    <lineage>
        <taxon>Bacteria</taxon>
        <taxon>Bacillati</taxon>
        <taxon>Actinomycetota</taxon>
        <taxon>Actinomycetes</taxon>
        <taxon>Mycobacteriales</taxon>
        <taxon>Mycobacteriaceae</taxon>
        <taxon>Mycolicibacterium</taxon>
    </lineage>
</organism>
<comment type="similarity">
    <text evidence="1">Belongs to the carbohydrate kinase PfkB family.</text>
</comment>
<evidence type="ECO:0000313" key="7">
    <source>
        <dbReference type="EMBL" id="TPG27392.1"/>
    </source>
</evidence>
<evidence type="ECO:0000313" key="8">
    <source>
        <dbReference type="Proteomes" id="UP000320095"/>
    </source>
</evidence>
<dbReference type="Gene3D" id="3.40.1190.20">
    <property type="match status" value="1"/>
</dbReference>
<evidence type="ECO:0000256" key="3">
    <source>
        <dbReference type="ARBA" id="ARBA00022741"/>
    </source>
</evidence>
<keyword evidence="8" id="KW-1185">Reference proteome</keyword>
<feature type="domain" description="Carbohydrate kinase PfkB" evidence="6">
    <location>
        <begin position="4"/>
        <end position="297"/>
    </location>
</feature>
<reference evidence="7 8" key="1">
    <citation type="journal article" date="2019" name="Environ. Microbiol.">
        <title>Species interactions and distinct microbial communities in high Arctic permafrost affected cryosols are associated with the CH4 and CO2 gas fluxes.</title>
        <authorList>
            <person name="Altshuler I."/>
            <person name="Hamel J."/>
            <person name="Turney S."/>
            <person name="Magnuson E."/>
            <person name="Levesque R."/>
            <person name="Greer C."/>
            <person name="Whyte L.G."/>
        </authorList>
    </citation>
    <scope>NUCLEOTIDE SEQUENCE [LARGE SCALE GENOMIC DNA]</scope>
    <source>
        <strain evidence="7 8">S5.20</strain>
    </source>
</reference>
<dbReference type="OrthoDB" id="9795789at2"/>
<dbReference type="Pfam" id="PF00294">
    <property type="entry name" value="PfkB"/>
    <property type="match status" value="1"/>
</dbReference>
<dbReference type="InterPro" id="IPR029056">
    <property type="entry name" value="Ribokinase-like"/>
</dbReference>
<dbReference type="RefSeq" id="WP_140699461.1">
    <property type="nucleotide sequence ID" value="NZ_RCZG01000022.1"/>
</dbReference>
<sequence>MTDKALVVGEALIDVVSHDGQPLGEHVGGSPLNVAFGLALLDRPVEFLTWIGDDPRGRRIADYLHDSGVALAPGSQGASRTGTAHAELDEKGSAQYTFDLEWVVSPQSAPTARPVLHTGSIATALQPGADGVETLIETYAPTTTITFDPNIRPEFFANPEEALANVESIVAKSDVVKASDEDMRWLAPNTSPEDLAARWLALGPAMVAVTLGADGSYAVCADGSERIPAYPTEVVDTVGAGDAFMTGLVDALWSAELLGGHRREHLRRITTDQLRQVLKVAALSAALTVARPGAALPDRAMRDRAAARLVD</sequence>
<dbReference type="SUPFAM" id="SSF53613">
    <property type="entry name" value="Ribokinase-like"/>
    <property type="match status" value="1"/>
</dbReference>
<dbReference type="GO" id="GO:0016301">
    <property type="term" value="F:kinase activity"/>
    <property type="evidence" value="ECO:0007669"/>
    <property type="project" value="UniProtKB-KW"/>
</dbReference>
<dbReference type="CDD" id="cd01167">
    <property type="entry name" value="bac_FRK"/>
    <property type="match status" value="1"/>
</dbReference>
<dbReference type="Proteomes" id="UP000320095">
    <property type="component" value="Unassembled WGS sequence"/>
</dbReference>
<dbReference type="InterPro" id="IPR050306">
    <property type="entry name" value="PfkB_Carbo_kinase"/>
</dbReference>
<evidence type="ECO:0000256" key="2">
    <source>
        <dbReference type="ARBA" id="ARBA00022679"/>
    </source>
</evidence>